<dbReference type="Proteomes" id="UP000254651">
    <property type="component" value="Unassembled WGS sequence"/>
</dbReference>
<evidence type="ECO:0000313" key="2">
    <source>
        <dbReference type="Proteomes" id="UP000254651"/>
    </source>
</evidence>
<reference evidence="1 2" key="1">
    <citation type="submission" date="2018-06" db="EMBL/GenBank/DDBJ databases">
        <authorList>
            <consortium name="Pathogen Informatics"/>
            <person name="Doyle S."/>
        </authorList>
    </citation>
    <scope>NUCLEOTIDE SEQUENCE [LARGE SCALE GENOMIC DNA]</scope>
    <source>
        <strain evidence="1 2">NCTC10295</strain>
    </source>
</reference>
<dbReference type="InterPro" id="IPR009279">
    <property type="entry name" value="Portal_Mu"/>
</dbReference>
<organism evidence="1 2">
    <name type="scientific">Bergeriella denitrificans</name>
    <name type="common">Neisseria denitrificans</name>
    <dbReference type="NCBI Taxonomy" id="494"/>
    <lineage>
        <taxon>Bacteria</taxon>
        <taxon>Pseudomonadati</taxon>
        <taxon>Pseudomonadota</taxon>
        <taxon>Betaproteobacteria</taxon>
        <taxon>Neisseriales</taxon>
        <taxon>Neisseriaceae</taxon>
        <taxon>Bergeriella</taxon>
    </lineage>
</organism>
<evidence type="ECO:0000313" key="1">
    <source>
        <dbReference type="EMBL" id="STZ75558.1"/>
    </source>
</evidence>
<accession>A0A378UDS2</accession>
<gene>
    <name evidence="1" type="ORF">NCTC10295_00299</name>
</gene>
<proteinExistence type="predicted"/>
<dbReference type="Pfam" id="PF06074">
    <property type="entry name" value="Portal_Mu"/>
    <property type="match status" value="1"/>
</dbReference>
<name>A0A378UDS2_BERDE</name>
<protein>
    <submittedName>
        <fullName evidence="1">Phage protein</fullName>
    </submittedName>
</protein>
<keyword evidence="2" id="KW-1185">Reference proteome</keyword>
<sequence length="522" mass="57197">MMAKKNKSDKIKLPRGSQTMDARITANGRVIADHPSNQITPAKMRALFDDAENGDITAQHELFADIEERDSAIAAALGTRKLALLGLDWRVTPPRNPSAAEEQWAAAAVELIGGIGNFEDLLMDLLDAVGHGFAALEVRWAFSDGLYCPEGFEHKPQSWFKWDKDDNLLIKTPDHPMGEPLWPMGWVVHRHKNRSGQAARNGLFRSLAWLYMFKHYAVHDFAEFLELYGMPIRIGKYGAGATEKEKRTLLRAVAEIGHNAAGIMPDGMQIELHQAAAGTTAGSNPFMTMAEWCEKSAARLILGQTLTSGADGQASTNALGRVHNEVRRDLLVSDANRLAQTITRQIIQPYLQVNFAAFDPRRCPTFEFDTRETADLAVFADALPKLVDVGVQIPETWARDKLAIPDVQDGEAVLSRALPDNPVNRAALAALSAKLPTAKPASKTQLLLDGVLDEALEQPDFNAQLNPVLRQAVAAVMACDSYADADAALTALYPQLDNRSLQQYLQQALYLSDLLGQADAAD</sequence>
<dbReference type="EMBL" id="UGQS01000001">
    <property type="protein sequence ID" value="STZ75558.1"/>
    <property type="molecule type" value="Genomic_DNA"/>
</dbReference>
<dbReference type="AlphaFoldDB" id="A0A378UDS2"/>